<evidence type="ECO:0000256" key="1">
    <source>
        <dbReference type="SAM" id="MobiDB-lite"/>
    </source>
</evidence>
<feature type="domain" description="Transglycosylase SLT" evidence="2">
    <location>
        <begin position="11"/>
        <end position="103"/>
    </location>
</feature>
<evidence type="ECO:0000313" key="4">
    <source>
        <dbReference type="Proteomes" id="UP000198582"/>
    </source>
</evidence>
<dbReference type="STRING" id="394193.SAMN04489732_107140"/>
<dbReference type="AlphaFoldDB" id="A0A1H8XER2"/>
<organism evidence="3 4">
    <name type="scientific">Amycolatopsis saalfeldensis</name>
    <dbReference type="NCBI Taxonomy" id="394193"/>
    <lineage>
        <taxon>Bacteria</taxon>
        <taxon>Bacillati</taxon>
        <taxon>Actinomycetota</taxon>
        <taxon>Actinomycetes</taxon>
        <taxon>Pseudonocardiales</taxon>
        <taxon>Pseudonocardiaceae</taxon>
        <taxon>Amycolatopsis</taxon>
    </lineage>
</organism>
<protein>
    <submittedName>
        <fullName evidence="3">Transglycosylase SLT domain-containing protein</fullName>
    </submittedName>
</protein>
<sequence>MSSRLSAEEIAQHAYRAGFRGNALTTAVAVALAESGGNAHAHNATPPDNSYGLWQVNMLGSLGPARRQEFHLHANDQLFNPDENAKAAWDISGHGKSFQPWSTYTNGAYKSHLAAARKAAEDVTRHHGKPAHEPVPHKKPEPPKKPVHSKGNGGFRAELEQFVAYEKKTQHIADELVSTGKKTVHRVTGIAKDSFGQVGEETGFADALGDFSRSLEKQVGVTGAHARTLGASVFRARQDYAGMDTDAAAALSEKLS</sequence>
<evidence type="ECO:0000313" key="3">
    <source>
        <dbReference type="EMBL" id="SEP38343.1"/>
    </source>
</evidence>
<dbReference type="Pfam" id="PF18896">
    <property type="entry name" value="SLT_3"/>
    <property type="match status" value="1"/>
</dbReference>
<proteinExistence type="predicted"/>
<dbReference type="Proteomes" id="UP000198582">
    <property type="component" value="Unassembled WGS sequence"/>
</dbReference>
<feature type="compositionally biased region" description="Basic and acidic residues" evidence="1">
    <location>
        <begin position="122"/>
        <end position="144"/>
    </location>
</feature>
<dbReference type="InterPro" id="IPR043992">
    <property type="entry name" value="SLT_3"/>
</dbReference>
<dbReference type="RefSeq" id="WP_091618059.1">
    <property type="nucleotide sequence ID" value="NZ_FOEF01000007.1"/>
</dbReference>
<dbReference type="SUPFAM" id="SSF53955">
    <property type="entry name" value="Lysozyme-like"/>
    <property type="match status" value="1"/>
</dbReference>
<reference evidence="3 4" key="1">
    <citation type="submission" date="2016-10" db="EMBL/GenBank/DDBJ databases">
        <authorList>
            <person name="de Groot N.N."/>
        </authorList>
    </citation>
    <scope>NUCLEOTIDE SEQUENCE [LARGE SCALE GENOMIC DNA]</scope>
    <source>
        <strain evidence="3 4">DSM 44993</strain>
    </source>
</reference>
<dbReference type="OrthoDB" id="140937at2"/>
<dbReference type="EMBL" id="FOEF01000007">
    <property type="protein sequence ID" value="SEP38343.1"/>
    <property type="molecule type" value="Genomic_DNA"/>
</dbReference>
<evidence type="ECO:0000259" key="2">
    <source>
        <dbReference type="Pfam" id="PF18896"/>
    </source>
</evidence>
<gene>
    <name evidence="3" type="ORF">SAMN04489732_107140</name>
</gene>
<dbReference type="InterPro" id="IPR023346">
    <property type="entry name" value="Lysozyme-like_dom_sf"/>
</dbReference>
<keyword evidence="4" id="KW-1185">Reference proteome</keyword>
<feature type="region of interest" description="Disordered" evidence="1">
    <location>
        <begin position="122"/>
        <end position="153"/>
    </location>
</feature>
<name>A0A1H8XER2_9PSEU</name>
<accession>A0A1H8XER2</accession>